<name>A0A1L7I3P6_9FLAO</name>
<dbReference type="GO" id="GO:0046677">
    <property type="term" value="P:response to antibiotic"/>
    <property type="evidence" value="ECO:0007669"/>
    <property type="project" value="TreeGrafter"/>
</dbReference>
<dbReference type="Gene3D" id="2.40.30.170">
    <property type="match status" value="1"/>
</dbReference>
<feature type="domain" description="Multidrug resistance protein MdtA-like beta-barrel" evidence="3">
    <location>
        <begin position="202"/>
        <end position="284"/>
    </location>
</feature>
<dbReference type="Proteomes" id="UP000186230">
    <property type="component" value="Chromosome"/>
</dbReference>
<dbReference type="KEGG" id="gfl:GRFL_1504"/>
<dbReference type="GO" id="GO:0005886">
    <property type="term" value="C:plasma membrane"/>
    <property type="evidence" value="ECO:0007669"/>
    <property type="project" value="TreeGrafter"/>
</dbReference>
<dbReference type="SUPFAM" id="SSF111369">
    <property type="entry name" value="HlyD-like secretion proteins"/>
    <property type="match status" value="1"/>
</dbReference>
<evidence type="ECO:0000256" key="1">
    <source>
        <dbReference type="ARBA" id="ARBA00009477"/>
    </source>
</evidence>
<dbReference type="PROSITE" id="PS51257">
    <property type="entry name" value="PROKAR_LIPOPROTEIN"/>
    <property type="match status" value="1"/>
</dbReference>
<dbReference type="InterPro" id="IPR006143">
    <property type="entry name" value="RND_pump_MFP"/>
</dbReference>
<dbReference type="Gene3D" id="2.40.420.20">
    <property type="match status" value="1"/>
</dbReference>
<dbReference type="GO" id="GO:0030313">
    <property type="term" value="C:cell envelope"/>
    <property type="evidence" value="ECO:0007669"/>
    <property type="project" value="UniProtKB-SubCell"/>
</dbReference>
<dbReference type="Gene3D" id="1.10.287.470">
    <property type="entry name" value="Helix hairpin bin"/>
    <property type="match status" value="1"/>
</dbReference>
<dbReference type="PANTHER" id="PTHR30158">
    <property type="entry name" value="ACRA/E-RELATED COMPONENT OF DRUG EFFLUX TRANSPORTER"/>
    <property type="match status" value="1"/>
</dbReference>
<evidence type="ECO:0000313" key="5">
    <source>
        <dbReference type="Proteomes" id="UP000186230"/>
    </source>
</evidence>
<reference evidence="4 5" key="1">
    <citation type="submission" date="2016-07" db="EMBL/GenBank/DDBJ databases">
        <title>Multi-omics approach to identify versatile polysaccharide utilization systems of a marine flavobacterium Gramella flava.</title>
        <authorList>
            <person name="Tang K."/>
        </authorList>
    </citation>
    <scope>NUCLEOTIDE SEQUENCE [LARGE SCALE GENOMIC DNA]</scope>
    <source>
        <strain evidence="4 5">JLT2011</strain>
    </source>
</reference>
<dbReference type="AlphaFoldDB" id="A0A1L7I3P6"/>
<dbReference type="Pfam" id="PF25944">
    <property type="entry name" value="Beta-barrel_RND"/>
    <property type="match status" value="1"/>
</dbReference>
<comment type="similarity">
    <text evidence="1">Belongs to the membrane fusion protein (MFP) (TC 8.A.1) family.</text>
</comment>
<dbReference type="EMBL" id="CP016359">
    <property type="protein sequence ID" value="APU68228.1"/>
    <property type="molecule type" value="Genomic_DNA"/>
</dbReference>
<dbReference type="InterPro" id="IPR058626">
    <property type="entry name" value="MdtA-like_b-barrel"/>
</dbReference>
<dbReference type="OrthoDB" id="9801814at2"/>
<dbReference type="InterPro" id="IPR058625">
    <property type="entry name" value="MdtA-like_BSH"/>
</dbReference>
<dbReference type="STRING" id="1229726.GRFL_1504"/>
<dbReference type="Pfam" id="PF25917">
    <property type="entry name" value="BSH_RND"/>
    <property type="match status" value="1"/>
</dbReference>
<gene>
    <name evidence="4" type="ORF">GRFL_1504</name>
</gene>
<evidence type="ECO:0000313" key="4">
    <source>
        <dbReference type="EMBL" id="APU68228.1"/>
    </source>
</evidence>
<evidence type="ECO:0000259" key="3">
    <source>
        <dbReference type="Pfam" id="PF25944"/>
    </source>
</evidence>
<proteinExistence type="inferred from homology"/>
<keyword evidence="5" id="KW-1185">Reference proteome</keyword>
<dbReference type="NCBIfam" id="TIGR01730">
    <property type="entry name" value="RND_mfp"/>
    <property type="match status" value="1"/>
</dbReference>
<dbReference type="RefSeq" id="WP_083644022.1">
    <property type="nucleotide sequence ID" value="NZ_AMRU01000001.1"/>
</dbReference>
<protein>
    <submittedName>
        <fullName evidence="4">AcrA/AcrE family multidrug resistance protein</fullName>
    </submittedName>
</protein>
<dbReference type="PANTHER" id="PTHR30158:SF23">
    <property type="entry name" value="MULTIDRUG RESISTANCE PROTEIN MEXA"/>
    <property type="match status" value="1"/>
</dbReference>
<feature type="domain" description="Multidrug resistance protein MdtA-like barrel-sandwich hybrid" evidence="2">
    <location>
        <begin position="68"/>
        <end position="190"/>
    </location>
</feature>
<dbReference type="Gene3D" id="2.40.50.100">
    <property type="match status" value="1"/>
</dbReference>
<organism evidence="4 5">
    <name type="scientific">Christiangramia flava JLT2011</name>
    <dbReference type="NCBI Taxonomy" id="1229726"/>
    <lineage>
        <taxon>Bacteria</taxon>
        <taxon>Pseudomonadati</taxon>
        <taxon>Bacteroidota</taxon>
        <taxon>Flavobacteriia</taxon>
        <taxon>Flavobacteriales</taxon>
        <taxon>Flavobacteriaceae</taxon>
        <taxon>Christiangramia</taxon>
    </lineage>
</organism>
<sequence length="378" mass="40997">MKKKNLILSLLALASLAGLYSCGNDEAKAENAQANTTTPVYPVLEISRKTVTAYNAYPATIEGSVNSAVRAKVSGYITNVLVQEGEEVKKGQLLFQLETESLSQDAQAAKANVNAAQVEVDKLKPLVEKNIISEVQLETAKAKLQQAKSGYNSIAANIGYAQIKSPVDGVVGKINYRKGALVSQQDQTPLTQVSSIEEIFANFSMNEKEFLDFMSESKGNSTSEKIDSLPKVQLVMANGKNYELEGKIETISGSIDEQTGTVNFRAKFKNTGLLRNGSTGTIRVPKTYEKALVVPALSTYERQGSTFVYKLKGDSLVSSAISILNEVKKLYVVDENDGVKEGDLILAQGTSKVRPGMKIEPKKVSLDSITNSFDQVFK</sequence>
<dbReference type="GO" id="GO:0022857">
    <property type="term" value="F:transmembrane transporter activity"/>
    <property type="evidence" value="ECO:0007669"/>
    <property type="project" value="InterPro"/>
</dbReference>
<accession>A0A1L7I3P6</accession>
<evidence type="ECO:0000259" key="2">
    <source>
        <dbReference type="Pfam" id="PF25917"/>
    </source>
</evidence>